<proteinExistence type="predicted"/>
<keyword evidence="2" id="KW-0812">Transmembrane</keyword>
<evidence type="ECO:0000313" key="4">
    <source>
        <dbReference type="Proteomes" id="UP000046373"/>
    </source>
</evidence>
<dbReference type="AlphaFoldDB" id="A0A090FNJ6"/>
<feature type="compositionally biased region" description="Polar residues" evidence="1">
    <location>
        <begin position="11"/>
        <end position="22"/>
    </location>
</feature>
<accession>A0A090FNJ6</accession>
<evidence type="ECO:0000256" key="2">
    <source>
        <dbReference type="SAM" id="Phobius"/>
    </source>
</evidence>
<reference evidence="3 4" key="1">
    <citation type="submission" date="2014-08" db="EMBL/GenBank/DDBJ databases">
        <authorList>
            <person name="Moulin Lionel"/>
        </authorList>
    </citation>
    <scope>NUCLEOTIDE SEQUENCE [LARGE SCALE GENOMIC DNA]</scope>
</reference>
<protein>
    <submittedName>
        <fullName evidence="3">Uncharacterized protein</fullName>
    </submittedName>
</protein>
<sequence>MPAMPVFPTAERNSPPQRSPSGGVSGRASIGRDPDGGGGAAAHRTGHRRLCSIAGAKATEFPDGAETFRATAAAVPIFVALPAFLLFGR</sequence>
<organism evidence="3 4">
    <name type="scientific">Mesorhizobium plurifarium</name>
    <dbReference type="NCBI Taxonomy" id="69974"/>
    <lineage>
        <taxon>Bacteria</taxon>
        <taxon>Pseudomonadati</taxon>
        <taxon>Pseudomonadota</taxon>
        <taxon>Alphaproteobacteria</taxon>
        <taxon>Hyphomicrobiales</taxon>
        <taxon>Phyllobacteriaceae</taxon>
        <taxon>Mesorhizobium</taxon>
    </lineage>
</organism>
<evidence type="ECO:0000313" key="3">
    <source>
        <dbReference type="EMBL" id="CDX20518.1"/>
    </source>
</evidence>
<feature type="region of interest" description="Disordered" evidence="1">
    <location>
        <begin position="1"/>
        <end position="46"/>
    </location>
</feature>
<keyword evidence="2" id="KW-1133">Transmembrane helix</keyword>
<keyword evidence="2" id="KW-0472">Membrane</keyword>
<feature type="transmembrane region" description="Helical" evidence="2">
    <location>
        <begin position="68"/>
        <end position="87"/>
    </location>
</feature>
<gene>
    <name evidence="3" type="ORF">MPLDJ20_110323</name>
</gene>
<dbReference type="Proteomes" id="UP000046373">
    <property type="component" value="Unassembled WGS sequence"/>
</dbReference>
<dbReference type="EMBL" id="CCNB01000003">
    <property type="protein sequence ID" value="CDX20518.1"/>
    <property type="molecule type" value="Genomic_DNA"/>
</dbReference>
<name>A0A090FNJ6_MESPL</name>
<evidence type="ECO:0000256" key="1">
    <source>
        <dbReference type="SAM" id="MobiDB-lite"/>
    </source>
</evidence>